<evidence type="ECO:0000313" key="13">
    <source>
        <dbReference type="Proteomes" id="UP001519288"/>
    </source>
</evidence>
<dbReference type="PROSITE" id="PS50113">
    <property type="entry name" value="PAC"/>
    <property type="match status" value="5"/>
</dbReference>
<feature type="domain" description="PAC" evidence="11">
    <location>
        <begin position="333"/>
        <end position="385"/>
    </location>
</feature>
<dbReference type="InterPro" id="IPR013656">
    <property type="entry name" value="PAS_4"/>
</dbReference>
<keyword evidence="8" id="KW-0902">Two-component regulatory system</keyword>
<feature type="domain" description="PAC" evidence="11">
    <location>
        <begin position="587"/>
        <end position="638"/>
    </location>
</feature>
<evidence type="ECO:0000256" key="8">
    <source>
        <dbReference type="ARBA" id="ARBA00023012"/>
    </source>
</evidence>
<dbReference type="Gene3D" id="3.30.450.20">
    <property type="entry name" value="PAS domain"/>
    <property type="match status" value="6"/>
</dbReference>
<evidence type="ECO:0000259" key="10">
    <source>
        <dbReference type="PROSITE" id="PS50112"/>
    </source>
</evidence>
<keyword evidence="4" id="KW-0808">Transferase</keyword>
<dbReference type="Pfam" id="PF02518">
    <property type="entry name" value="HATPase_c"/>
    <property type="match status" value="1"/>
</dbReference>
<dbReference type="SUPFAM" id="SSF47384">
    <property type="entry name" value="Homodimeric domain of signal transducing histidine kinase"/>
    <property type="match status" value="1"/>
</dbReference>
<dbReference type="PROSITE" id="PS50112">
    <property type="entry name" value="PAS"/>
    <property type="match status" value="5"/>
</dbReference>
<feature type="domain" description="PAC" evidence="11">
    <location>
        <begin position="718"/>
        <end position="769"/>
    </location>
</feature>
<dbReference type="CDD" id="cd00082">
    <property type="entry name" value="HisKA"/>
    <property type="match status" value="1"/>
</dbReference>
<keyword evidence="6" id="KW-0418">Kinase</keyword>
<feature type="domain" description="PAS" evidence="10">
    <location>
        <begin position="515"/>
        <end position="585"/>
    </location>
</feature>
<dbReference type="CDD" id="cd00130">
    <property type="entry name" value="PAS"/>
    <property type="match status" value="6"/>
</dbReference>
<accession>A0ABS4JLL5</accession>
<dbReference type="Gene3D" id="2.10.70.100">
    <property type="match status" value="1"/>
</dbReference>
<dbReference type="InterPro" id="IPR005467">
    <property type="entry name" value="His_kinase_dom"/>
</dbReference>
<gene>
    <name evidence="12" type="ORF">J2Z69_003684</name>
</gene>
<dbReference type="Gene3D" id="3.30.565.10">
    <property type="entry name" value="Histidine kinase-like ATPase, C-terminal domain"/>
    <property type="match status" value="1"/>
</dbReference>
<comment type="catalytic activity">
    <reaction evidence="1">
        <text>ATP + protein L-histidine = ADP + protein N-phospho-L-histidine.</text>
        <dbReference type="EC" id="2.7.13.3"/>
    </reaction>
</comment>
<dbReference type="SMART" id="SM00086">
    <property type="entry name" value="PAC"/>
    <property type="match status" value="6"/>
</dbReference>
<keyword evidence="3" id="KW-0597">Phosphoprotein</keyword>
<dbReference type="PANTHER" id="PTHR43304">
    <property type="entry name" value="PHYTOCHROME-LIKE PROTEIN CPH1"/>
    <property type="match status" value="1"/>
</dbReference>
<dbReference type="SUPFAM" id="SSF55785">
    <property type="entry name" value="PYP-like sensor domain (PAS domain)"/>
    <property type="match status" value="6"/>
</dbReference>
<dbReference type="InterPro" id="IPR003661">
    <property type="entry name" value="HisK_dim/P_dom"/>
</dbReference>
<feature type="domain" description="PAS" evidence="10">
    <location>
        <begin position="139"/>
        <end position="187"/>
    </location>
</feature>
<feature type="domain" description="Histidine kinase" evidence="9">
    <location>
        <begin position="783"/>
        <end position="1005"/>
    </location>
</feature>
<dbReference type="InterPro" id="IPR003594">
    <property type="entry name" value="HATPase_dom"/>
</dbReference>
<evidence type="ECO:0000256" key="1">
    <source>
        <dbReference type="ARBA" id="ARBA00000085"/>
    </source>
</evidence>
<dbReference type="Pfam" id="PF08447">
    <property type="entry name" value="PAS_3"/>
    <property type="match status" value="2"/>
</dbReference>
<evidence type="ECO:0000256" key="2">
    <source>
        <dbReference type="ARBA" id="ARBA00012438"/>
    </source>
</evidence>
<sequence>MRNHNNELLRTLISEGSAYISLYDYHPDAISIMDLEGKYIHANPAALQLTGYSLDTLIDLPSYEMFTSENMERRNFYLQRAKEKESHHFDLCFRDKQSQEIEMSVTYIPIIVKDEVVGVYSISRDVSEHRHTQKRLEQSEKLLQTIHQQAKDIIAFTDQDGTFVTISSGLQELLGYSPEELIGRSFVELCATGNSTENYGQYFKSGLLTTEIQHKQGHKVWIEASIQQVKDNEENSEKFLIIARNITPRKQAEAHLERSERNLRRAQRIAQIGSWEWDMVQGKLTCSEELHQIYRMNINDQPDPLAAWLSLVHPEDLEHMQQVITDATEGIASEDYFRILPVSGQVRVMFSQTDVEKDEKGQIRRIVGIVQDITERHKMEQRLRTSEKQYRLISENSLDLISRHALDGQYNYLYASPASYSLLGYTPDQLINTSPYDYIHPEDRHIIQDELSAQLATSQKYSITVRFRHKEGHYLWLESTGKYTYEESSGDLIELTCISRDVTDRRISERKLQESQQRYKSLFEYSPSAVYSMTLQGQFQTLNPHLATLTGYSKEELLKMNMTDLIEKGDLGRTVEHFDVAVTGIPQKYETTIVRKDKEHRELSVTNVPIYVDQHIVGVYGLANDITERTRYVQQIEKLSYEHALILNSVSEGIYGTDIEGKTIFMNPAACKMLGYLLGELIGKDTHELIHHTKSDGSLFPIEDCFIHTTFMDGKPRFVNEEVFFRKDGSSFLVQYRVTPLYNREQIIGVVVVFTDITNEREIIRAKELAEQAALAKSEFLAMMSHEIRTPMNGIIGMTDLLLESDLLEEQREYADIISQSSRALLNILNDVLDFSKIEAGKLALDNQLFALDECVSGVVDLFMKLAEDKGIALSYAIDKNIPDAIIGDPGRIRQVLVNLVGNALKFTVQGSIDVTVKNLATLQDEMLWLEFSVKDTGMGIPTHQMHRLFQSFSQLHPVINRKQGGTGLGLAISKKMVELMGGTIEVESREHEGSEFRFTLFCGSSA</sequence>
<dbReference type="InterPro" id="IPR052162">
    <property type="entry name" value="Sensor_kinase/Photoreceptor"/>
</dbReference>
<dbReference type="Pfam" id="PF00512">
    <property type="entry name" value="HisKA"/>
    <property type="match status" value="1"/>
</dbReference>
<dbReference type="InterPro" id="IPR000014">
    <property type="entry name" value="PAS"/>
</dbReference>
<dbReference type="InterPro" id="IPR013767">
    <property type="entry name" value="PAS_fold"/>
</dbReference>
<dbReference type="Pfam" id="PF00989">
    <property type="entry name" value="PAS"/>
    <property type="match status" value="1"/>
</dbReference>
<keyword evidence="5" id="KW-0547">Nucleotide-binding</keyword>
<keyword evidence="13" id="KW-1185">Reference proteome</keyword>
<dbReference type="InterPro" id="IPR036097">
    <property type="entry name" value="HisK_dim/P_sf"/>
</dbReference>
<evidence type="ECO:0000259" key="9">
    <source>
        <dbReference type="PROSITE" id="PS50109"/>
    </source>
</evidence>
<feature type="domain" description="PAS" evidence="10">
    <location>
        <begin position="15"/>
        <end position="85"/>
    </location>
</feature>
<dbReference type="Gene3D" id="1.10.287.130">
    <property type="match status" value="1"/>
</dbReference>
<dbReference type="SMART" id="SM00091">
    <property type="entry name" value="PAS"/>
    <property type="match status" value="6"/>
</dbReference>
<dbReference type="InterPro" id="IPR004358">
    <property type="entry name" value="Sig_transdc_His_kin-like_C"/>
</dbReference>
<dbReference type="EC" id="2.7.13.3" evidence="2"/>
<reference evidence="12 13" key="1">
    <citation type="submission" date="2021-03" db="EMBL/GenBank/DDBJ databases">
        <title>Genomic Encyclopedia of Type Strains, Phase IV (KMG-IV): sequencing the most valuable type-strain genomes for metagenomic binning, comparative biology and taxonomic classification.</title>
        <authorList>
            <person name="Goeker M."/>
        </authorList>
    </citation>
    <scope>NUCLEOTIDE SEQUENCE [LARGE SCALE GENOMIC DNA]</scope>
    <source>
        <strain evidence="12 13">DSM 26806</strain>
    </source>
</reference>
<dbReference type="InterPro" id="IPR035965">
    <property type="entry name" value="PAS-like_dom_sf"/>
</dbReference>
<evidence type="ECO:0000313" key="12">
    <source>
        <dbReference type="EMBL" id="MBP2002598.1"/>
    </source>
</evidence>
<comment type="caution">
    <text evidence="12">The sequence shown here is derived from an EMBL/GenBank/DDBJ whole genome shotgun (WGS) entry which is preliminary data.</text>
</comment>
<dbReference type="Proteomes" id="UP001519288">
    <property type="component" value="Unassembled WGS sequence"/>
</dbReference>
<evidence type="ECO:0000256" key="3">
    <source>
        <dbReference type="ARBA" id="ARBA00022553"/>
    </source>
</evidence>
<keyword evidence="7" id="KW-0067">ATP-binding</keyword>
<dbReference type="Pfam" id="PF13426">
    <property type="entry name" value="PAS_9"/>
    <property type="match status" value="2"/>
</dbReference>
<dbReference type="RefSeq" id="WP_209865934.1">
    <property type="nucleotide sequence ID" value="NZ_JAGGLD010000009.1"/>
</dbReference>
<organism evidence="12 13">
    <name type="scientific">Paenibacillus shirakamiensis</name>
    <dbReference type="NCBI Taxonomy" id="1265935"/>
    <lineage>
        <taxon>Bacteria</taxon>
        <taxon>Bacillati</taxon>
        <taxon>Bacillota</taxon>
        <taxon>Bacilli</taxon>
        <taxon>Bacillales</taxon>
        <taxon>Paenibacillaceae</taxon>
        <taxon>Paenibacillus</taxon>
    </lineage>
</organism>
<dbReference type="Pfam" id="PF08448">
    <property type="entry name" value="PAS_4"/>
    <property type="match status" value="1"/>
</dbReference>
<dbReference type="EMBL" id="JAGGLD010000009">
    <property type="protein sequence ID" value="MBP2002598.1"/>
    <property type="molecule type" value="Genomic_DNA"/>
</dbReference>
<name>A0ABS4JLL5_9BACL</name>
<dbReference type="CDD" id="cd16922">
    <property type="entry name" value="HATPase_EvgS-ArcB-TorS-like"/>
    <property type="match status" value="1"/>
</dbReference>
<protein>
    <recommendedName>
        <fullName evidence="2">histidine kinase</fullName>
        <ecNumber evidence="2">2.7.13.3</ecNumber>
    </recommendedName>
</protein>
<dbReference type="PRINTS" id="PR00344">
    <property type="entry name" value="BCTRLSENSOR"/>
</dbReference>
<evidence type="ECO:0000256" key="6">
    <source>
        <dbReference type="ARBA" id="ARBA00022777"/>
    </source>
</evidence>
<dbReference type="SMART" id="SM00387">
    <property type="entry name" value="HATPase_c"/>
    <property type="match status" value="1"/>
</dbReference>
<dbReference type="NCBIfam" id="TIGR00229">
    <property type="entry name" value="sensory_box"/>
    <property type="match status" value="6"/>
</dbReference>
<feature type="domain" description="PAS" evidence="10">
    <location>
        <begin position="646"/>
        <end position="691"/>
    </location>
</feature>
<dbReference type="PANTHER" id="PTHR43304:SF1">
    <property type="entry name" value="PAC DOMAIN-CONTAINING PROTEIN"/>
    <property type="match status" value="1"/>
</dbReference>
<dbReference type="InterPro" id="IPR001610">
    <property type="entry name" value="PAC"/>
</dbReference>
<dbReference type="InterPro" id="IPR000700">
    <property type="entry name" value="PAS-assoc_C"/>
</dbReference>
<evidence type="ECO:0000256" key="7">
    <source>
        <dbReference type="ARBA" id="ARBA00022840"/>
    </source>
</evidence>
<evidence type="ECO:0000256" key="4">
    <source>
        <dbReference type="ARBA" id="ARBA00022679"/>
    </source>
</evidence>
<feature type="domain" description="PAS" evidence="10">
    <location>
        <begin position="386"/>
        <end position="458"/>
    </location>
</feature>
<dbReference type="InterPro" id="IPR036890">
    <property type="entry name" value="HATPase_C_sf"/>
</dbReference>
<dbReference type="SUPFAM" id="SSF55874">
    <property type="entry name" value="ATPase domain of HSP90 chaperone/DNA topoisomerase II/histidine kinase"/>
    <property type="match status" value="1"/>
</dbReference>
<evidence type="ECO:0000256" key="5">
    <source>
        <dbReference type="ARBA" id="ARBA00022741"/>
    </source>
</evidence>
<proteinExistence type="predicted"/>
<feature type="domain" description="PAC" evidence="11">
    <location>
        <begin position="206"/>
        <end position="258"/>
    </location>
</feature>
<dbReference type="PROSITE" id="PS50109">
    <property type="entry name" value="HIS_KIN"/>
    <property type="match status" value="1"/>
</dbReference>
<evidence type="ECO:0000259" key="11">
    <source>
        <dbReference type="PROSITE" id="PS50113"/>
    </source>
</evidence>
<dbReference type="InterPro" id="IPR013655">
    <property type="entry name" value="PAS_fold_3"/>
</dbReference>
<feature type="domain" description="PAC" evidence="11">
    <location>
        <begin position="461"/>
        <end position="514"/>
    </location>
</feature>
<dbReference type="SMART" id="SM00388">
    <property type="entry name" value="HisKA"/>
    <property type="match status" value="1"/>
</dbReference>